<protein>
    <submittedName>
        <fullName evidence="3">VanZ family protein</fullName>
    </submittedName>
</protein>
<dbReference type="EMBL" id="CP061336">
    <property type="protein sequence ID" value="QNU66740.1"/>
    <property type="molecule type" value="Genomic_DNA"/>
</dbReference>
<feature type="transmembrane region" description="Helical" evidence="1">
    <location>
        <begin position="106"/>
        <end position="123"/>
    </location>
</feature>
<evidence type="ECO:0000259" key="2">
    <source>
        <dbReference type="Pfam" id="PF04892"/>
    </source>
</evidence>
<feature type="domain" description="VanZ-like" evidence="2">
    <location>
        <begin position="45"/>
        <end position="175"/>
    </location>
</feature>
<feature type="transmembrane region" description="Helical" evidence="1">
    <location>
        <begin position="37"/>
        <end position="57"/>
    </location>
</feature>
<feature type="transmembrane region" description="Helical" evidence="1">
    <location>
        <begin position="69"/>
        <end position="86"/>
    </location>
</feature>
<sequence>MRAFKNIIFAIVSLGISQFLCYFFVDDVFVNFATAEQPFHCLRLFIAIIIYTSINWTAKNSIKTIEKDILFFSYVLLAVSLSIFRMKLNFAEPMNFNVLDMVTYSKTTIILNILFYIPFGYYAKSRIRLKPIYTFAIFLAYIISIELLQHYLKVGFFDINDIMCNTFGFVVGFVSKKVLENLLCSRKGFAEKIT</sequence>
<proteinExistence type="predicted"/>
<dbReference type="AlphaFoldDB" id="A0A7H1VMX8"/>
<organism evidence="3 4">
    <name type="scientific">Ruminiclostridium herbifermentans</name>
    <dbReference type="NCBI Taxonomy" id="2488810"/>
    <lineage>
        <taxon>Bacteria</taxon>
        <taxon>Bacillati</taxon>
        <taxon>Bacillota</taxon>
        <taxon>Clostridia</taxon>
        <taxon>Eubacteriales</taxon>
        <taxon>Oscillospiraceae</taxon>
        <taxon>Ruminiclostridium</taxon>
    </lineage>
</organism>
<keyword evidence="4" id="KW-1185">Reference proteome</keyword>
<dbReference type="KEGG" id="rher:EHE19_018175"/>
<feature type="transmembrane region" description="Helical" evidence="1">
    <location>
        <begin position="132"/>
        <end position="152"/>
    </location>
</feature>
<evidence type="ECO:0000313" key="3">
    <source>
        <dbReference type="EMBL" id="QNU66740.1"/>
    </source>
</evidence>
<dbReference type="Proteomes" id="UP000306409">
    <property type="component" value="Chromosome"/>
</dbReference>
<dbReference type="Pfam" id="PF04892">
    <property type="entry name" value="VanZ"/>
    <property type="match status" value="1"/>
</dbReference>
<reference evidence="3 4" key="1">
    <citation type="submission" date="2020-09" db="EMBL/GenBank/DDBJ databases">
        <title>Characterization and genome sequencing of Ruminiclostridium sp. nov. MA18.</title>
        <authorList>
            <person name="Rettenmaier R."/>
            <person name="Kowollik M.-L."/>
            <person name="Liebl W."/>
            <person name="Zverlov V."/>
        </authorList>
    </citation>
    <scope>NUCLEOTIDE SEQUENCE [LARGE SCALE GENOMIC DNA]</scope>
    <source>
        <strain evidence="3 4">MA18</strain>
    </source>
</reference>
<name>A0A7H1VMX8_9FIRM</name>
<feature type="transmembrane region" description="Helical" evidence="1">
    <location>
        <begin position="7"/>
        <end position="25"/>
    </location>
</feature>
<dbReference type="InterPro" id="IPR006976">
    <property type="entry name" value="VanZ-like"/>
</dbReference>
<evidence type="ECO:0000313" key="4">
    <source>
        <dbReference type="Proteomes" id="UP000306409"/>
    </source>
</evidence>
<keyword evidence="1" id="KW-0472">Membrane</keyword>
<keyword evidence="1" id="KW-1133">Transmembrane helix</keyword>
<keyword evidence="1" id="KW-0812">Transmembrane</keyword>
<accession>A0A7H1VMX8</accession>
<gene>
    <name evidence="3" type="ORF">EHE19_018175</name>
</gene>
<dbReference type="RefSeq" id="WP_171003644.1">
    <property type="nucleotide sequence ID" value="NZ_CP061336.1"/>
</dbReference>
<evidence type="ECO:0000256" key="1">
    <source>
        <dbReference type="SAM" id="Phobius"/>
    </source>
</evidence>